<evidence type="ECO:0008006" key="2">
    <source>
        <dbReference type="Google" id="ProtNLM"/>
    </source>
</evidence>
<evidence type="ECO:0000313" key="1">
    <source>
        <dbReference type="EMBL" id="SFV55588.1"/>
    </source>
</evidence>
<sequence length="285" mass="33374">MVKVFLSLLMLCSFALAQDEELLSKVTVQDDPLTTKIKSFLDEETYEANKGFINAIFDPKSDFYHNDRVDAIKVVQTLKENGLLKLFFKKPQEFRLNFKTNGSPLFFVKLMEDTLRSIGYYRYVTTASNLDASDFTWSINLTSEYTTDPLVLQTQLKKSACDIIDIEKNADKEWTYIIDISHAKLNVQILQNDQEVRLKRSLYAHWLNVSQIRELKIKSSRHNSWYPYIAYYDSSLHLVKIIKRDRIYREILLNIPKNAVYMKISDLYTLKNVRDTLLLQPQGSR</sequence>
<organism evidence="1">
    <name type="scientific">hydrothermal vent metagenome</name>
    <dbReference type="NCBI Taxonomy" id="652676"/>
    <lineage>
        <taxon>unclassified sequences</taxon>
        <taxon>metagenomes</taxon>
        <taxon>ecological metagenomes</taxon>
    </lineage>
</organism>
<dbReference type="AlphaFoldDB" id="A0A1W1BPT7"/>
<dbReference type="EMBL" id="FPHK01000017">
    <property type="protein sequence ID" value="SFV55588.1"/>
    <property type="molecule type" value="Genomic_DNA"/>
</dbReference>
<reference evidence="1" key="1">
    <citation type="submission" date="2016-10" db="EMBL/GenBank/DDBJ databases">
        <authorList>
            <person name="de Groot N.N."/>
        </authorList>
    </citation>
    <scope>NUCLEOTIDE SEQUENCE</scope>
</reference>
<protein>
    <recommendedName>
        <fullName evidence="2">Periplasmic protein</fullName>
    </recommendedName>
</protein>
<gene>
    <name evidence="1" type="ORF">MNB_SM-6-1400</name>
</gene>
<accession>A0A1W1BPT7</accession>
<proteinExistence type="predicted"/>
<name>A0A1W1BPT7_9ZZZZ</name>